<dbReference type="InterPro" id="IPR036259">
    <property type="entry name" value="MFS_trans_sf"/>
</dbReference>
<dbReference type="Pfam" id="PF00854">
    <property type="entry name" value="PTR2"/>
    <property type="match status" value="1"/>
</dbReference>
<organism evidence="8 9">
    <name type="scientific">Perkinsus olseni</name>
    <name type="common">Perkinsus atlanticus</name>
    <dbReference type="NCBI Taxonomy" id="32597"/>
    <lineage>
        <taxon>Eukaryota</taxon>
        <taxon>Sar</taxon>
        <taxon>Alveolata</taxon>
        <taxon>Perkinsozoa</taxon>
        <taxon>Perkinsea</taxon>
        <taxon>Perkinsida</taxon>
        <taxon>Perkinsidae</taxon>
        <taxon>Perkinsus</taxon>
    </lineage>
</organism>
<keyword evidence="9" id="KW-1185">Reference proteome</keyword>
<dbReference type="GO" id="GO:0022857">
    <property type="term" value="F:transmembrane transporter activity"/>
    <property type="evidence" value="ECO:0007669"/>
    <property type="project" value="InterPro"/>
</dbReference>
<feature type="transmembrane region" description="Helical" evidence="7">
    <location>
        <begin position="67"/>
        <end position="86"/>
    </location>
</feature>
<feature type="transmembrane region" description="Helical" evidence="7">
    <location>
        <begin position="343"/>
        <end position="370"/>
    </location>
</feature>
<evidence type="ECO:0000256" key="5">
    <source>
        <dbReference type="ARBA" id="ARBA00023136"/>
    </source>
</evidence>
<gene>
    <name evidence="8" type="ORF">FOZ63_027248</name>
</gene>
<feature type="transmembrane region" description="Helical" evidence="7">
    <location>
        <begin position="382"/>
        <end position="404"/>
    </location>
</feature>
<evidence type="ECO:0000256" key="2">
    <source>
        <dbReference type="ARBA" id="ARBA00005982"/>
    </source>
</evidence>
<dbReference type="Proteomes" id="UP000553632">
    <property type="component" value="Unassembled WGS sequence"/>
</dbReference>
<dbReference type="Gene3D" id="1.20.1250.20">
    <property type="entry name" value="MFS general substrate transporter like domains"/>
    <property type="match status" value="1"/>
</dbReference>
<name>A0A7J6QWD9_PEROL</name>
<protein>
    <recommendedName>
        <fullName evidence="10">Peptide transporter ptr2</fullName>
    </recommendedName>
</protein>
<feature type="transmembrane region" description="Helical" evidence="7">
    <location>
        <begin position="124"/>
        <end position="146"/>
    </location>
</feature>
<feature type="transmembrane region" description="Helical" evidence="7">
    <location>
        <begin position="460"/>
        <end position="483"/>
    </location>
</feature>
<evidence type="ECO:0008006" key="10">
    <source>
        <dbReference type="Google" id="ProtNLM"/>
    </source>
</evidence>
<dbReference type="AlphaFoldDB" id="A0A7J6QWD9"/>
<dbReference type="SUPFAM" id="SSF103473">
    <property type="entry name" value="MFS general substrate transporter"/>
    <property type="match status" value="1"/>
</dbReference>
<comment type="caution">
    <text evidence="8">The sequence shown here is derived from an EMBL/GenBank/DDBJ whole genome shotgun (WGS) entry which is preliminary data.</text>
</comment>
<dbReference type="InterPro" id="IPR018456">
    <property type="entry name" value="PTR2_symporter_CS"/>
</dbReference>
<comment type="similarity">
    <text evidence="2 6">Belongs to the major facilitator superfamily. Proton-dependent oligopeptide transporter (POT/PTR) (TC 2.A.17) family.</text>
</comment>
<evidence type="ECO:0000256" key="7">
    <source>
        <dbReference type="SAM" id="Phobius"/>
    </source>
</evidence>
<reference evidence="8 9" key="1">
    <citation type="submission" date="2020-04" db="EMBL/GenBank/DDBJ databases">
        <title>Perkinsus olseni comparative genomics.</title>
        <authorList>
            <person name="Bogema D.R."/>
        </authorList>
    </citation>
    <scope>NUCLEOTIDE SEQUENCE [LARGE SCALE GENOMIC DNA]</scope>
    <source>
        <strain evidence="8 9">ATCC PRA-207</strain>
    </source>
</reference>
<feature type="transmembrane region" description="Helical" evidence="7">
    <location>
        <begin position="166"/>
        <end position="186"/>
    </location>
</feature>
<keyword evidence="6" id="KW-0813">Transport</keyword>
<evidence type="ECO:0000256" key="6">
    <source>
        <dbReference type="RuleBase" id="RU003755"/>
    </source>
</evidence>
<feature type="transmembrane region" description="Helical" evidence="7">
    <location>
        <begin position="310"/>
        <end position="331"/>
    </location>
</feature>
<evidence type="ECO:0000256" key="1">
    <source>
        <dbReference type="ARBA" id="ARBA00004141"/>
    </source>
</evidence>
<keyword evidence="3 6" id="KW-0812">Transmembrane</keyword>
<dbReference type="InterPro" id="IPR000109">
    <property type="entry name" value="POT_fam"/>
</dbReference>
<evidence type="ECO:0000313" key="8">
    <source>
        <dbReference type="EMBL" id="KAF4712481.1"/>
    </source>
</evidence>
<keyword evidence="5 7" id="KW-0472">Membrane</keyword>
<evidence type="ECO:0000256" key="4">
    <source>
        <dbReference type="ARBA" id="ARBA00022989"/>
    </source>
</evidence>
<evidence type="ECO:0000313" key="9">
    <source>
        <dbReference type="Proteomes" id="UP000553632"/>
    </source>
</evidence>
<feature type="transmembrane region" description="Helical" evidence="7">
    <location>
        <begin position="265"/>
        <end position="290"/>
    </location>
</feature>
<proteinExistence type="inferred from homology"/>
<dbReference type="PROSITE" id="PS01023">
    <property type="entry name" value="PTR2_2"/>
    <property type="match status" value="1"/>
</dbReference>
<dbReference type="OMA" id="LCHTKNL"/>
<accession>A0A7J6QWD9</accession>
<evidence type="ECO:0000256" key="3">
    <source>
        <dbReference type="ARBA" id="ARBA00022692"/>
    </source>
</evidence>
<dbReference type="EMBL" id="JABANO010030085">
    <property type="protein sequence ID" value="KAF4712481.1"/>
    <property type="molecule type" value="Genomic_DNA"/>
</dbReference>
<sequence length="504" mass="56392">MPFTKPLSWTDRTGNTYHYYKNPVWVACTFILMQEFCERLAFYGLISNLQLFLKEYLHYEDAQADAYVSLFVAILYVTPLLAGILADTLAGVYYTILGFSLLYMLGLVILTLSSIRTVTEPWMVHLSLLGLITVGAGGIKSCVNVMGAQQMHPDEHKELITNFFTYFFASINLGAIIGGIVTPILLQQINFTASFVFPLACFVLATIVFVFGDYMNRYVKAKPQGSAVLQICKVVVYSFARCPVEKNKESKGGKFKDDFIEYAKVFFHLLPLLALVIPFNMVCANMTTAFLTQAFKMDRNTFGWTMPAALMRNVDPIAVVVISVLLDRLLYPCLRRHSKMPSVLVRFFIGTLLGALALLCALIVECVIMAHPLFTVSIWWQVPQFVSIAAGEIFLISTSYEVAFTHAPPELKTVASAVNLCFMAIANSLSAAVFQVASPWLPNFDSEKPEESMVGSHYDYYYYFLIGLSLIGAICCLLMIPFYRRVYAAAIIRQKSGVPPVECR</sequence>
<feature type="transmembrane region" description="Helical" evidence="7">
    <location>
        <begin position="92"/>
        <end position="112"/>
    </location>
</feature>
<comment type="subcellular location">
    <subcellularLocation>
        <location evidence="1 6">Membrane</location>
        <topology evidence="1 6">Multi-pass membrane protein</topology>
    </subcellularLocation>
</comment>
<feature type="transmembrane region" description="Helical" evidence="7">
    <location>
        <begin position="416"/>
        <end position="440"/>
    </location>
</feature>
<feature type="transmembrane region" description="Helical" evidence="7">
    <location>
        <begin position="193"/>
        <end position="215"/>
    </location>
</feature>
<keyword evidence="4 7" id="KW-1133">Transmembrane helix</keyword>
<dbReference type="GO" id="GO:0006857">
    <property type="term" value="P:oligopeptide transport"/>
    <property type="evidence" value="ECO:0007669"/>
    <property type="project" value="InterPro"/>
</dbReference>
<dbReference type="GO" id="GO:0016020">
    <property type="term" value="C:membrane"/>
    <property type="evidence" value="ECO:0007669"/>
    <property type="project" value="UniProtKB-SubCell"/>
</dbReference>
<dbReference type="PANTHER" id="PTHR11654">
    <property type="entry name" value="OLIGOPEPTIDE TRANSPORTER-RELATED"/>
    <property type="match status" value="1"/>
</dbReference>